<dbReference type="Proteomes" id="UP000825935">
    <property type="component" value="Chromosome 14"/>
</dbReference>
<organism evidence="2 3">
    <name type="scientific">Ceratopteris richardii</name>
    <name type="common">Triangle waterfern</name>
    <dbReference type="NCBI Taxonomy" id="49495"/>
    <lineage>
        <taxon>Eukaryota</taxon>
        <taxon>Viridiplantae</taxon>
        <taxon>Streptophyta</taxon>
        <taxon>Embryophyta</taxon>
        <taxon>Tracheophyta</taxon>
        <taxon>Polypodiopsida</taxon>
        <taxon>Polypodiidae</taxon>
        <taxon>Polypodiales</taxon>
        <taxon>Pteridineae</taxon>
        <taxon>Pteridaceae</taxon>
        <taxon>Parkerioideae</taxon>
        <taxon>Ceratopteris</taxon>
    </lineage>
</organism>
<protein>
    <submittedName>
        <fullName evidence="2">Uncharacterized protein</fullName>
    </submittedName>
</protein>
<keyword evidence="1" id="KW-0812">Transmembrane</keyword>
<keyword evidence="1" id="KW-0472">Membrane</keyword>
<comment type="caution">
    <text evidence="2">The sequence shown here is derived from an EMBL/GenBank/DDBJ whole genome shotgun (WGS) entry which is preliminary data.</text>
</comment>
<evidence type="ECO:0000256" key="1">
    <source>
        <dbReference type="SAM" id="Phobius"/>
    </source>
</evidence>
<reference evidence="2" key="1">
    <citation type="submission" date="2021-08" db="EMBL/GenBank/DDBJ databases">
        <title>WGS assembly of Ceratopteris richardii.</title>
        <authorList>
            <person name="Marchant D.B."/>
            <person name="Chen G."/>
            <person name="Jenkins J."/>
            <person name="Shu S."/>
            <person name="Leebens-Mack J."/>
            <person name="Grimwood J."/>
            <person name="Schmutz J."/>
            <person name="Soltis P."/>
            <person name="Soltis D."/>
            <person name="Chen Z.-H."/>
        </authorList>
    </citation>
    <scope>NUCLEOTIDE SEQUENCE</scope>
    <source>
        <strain evidence="2">Whitten #5841</strain>
        <tissue evidence="2">Leaf</tissue>
    </source>
</reference>
<accession>A0A8T2T8E6</accession>
<proteinExistence type="predicted"/>
<keyword evidence="1" id="KW-1133">Transmembrane helix</keyword>
<evidence type="ECO:0000313" key="2">
    <source>
        <dbReference type="EMBL" id="KAH7415101.1"/>
    </source>
</evidence>
<sequence>MYDFVCQCYAGVTYCSIVWILFTSNWNHQVAHFVFMTNKLFCQVNDLNGNDLTTFVNFSSVKQLAHLVTFRNSYNDNDAHQEVLCLSRHLKDYCWNVNVLHLFLLQSHVILAVWRLFTYVIVAFIVSHCF</sequence>
<feature type="transmembrane region" description="Helical" evidence="1">
    <location>
        <begin position="105"/>
        <end position="126"/>
    </location>
</feature>
<dbReference type="EMBL" id="CM035419">
    <property type="protein sequence ID" value="KAH7415101.1"/>
    <property type="molecule type" value="Genomic_DNA"/>
</dbReference>
<dbReference type="AlphaFoldDB" id="A0A8T2T8E6"/>
<name>A0A8T2T8E6_CERRI</name>
<evidence type="ECO:0000313" key="3">
    <source>
        <dbReference type="Proteomes" id="UP000825935"/>
    </source>
</evidence>
<gene>
    <name evidence="2" type="ORF">KP509_14G027300</name>
</gene>
<keyword evidence="3" id="KW-1185">Reference proteome</keyword>